<name>A0ABT2W0P6_9FLAO</name>
<dbReference type="SUPFAM" id="SSF48452">
    <property type="entry name" value="TPR-like"/>
    <property type="match status" value="2"/>
</dbReference>
<comment type="caution">
    <text evidence="3">The sequence shown here is derived from an EMBL/GenBank/DDBJ whole genome shotgun (WGS) entry which is preliminary data.</text>
</comment>
<keyword evidence="4" id="KW-1185">Reference proteome</keyword>
<sequence length="441" mass="52448">MAFDCYKKSSEIKYEKGQSKALSNIVFSYFILTDYKKVIEYADKLQQLTDNAKDKNFYFLLNALRYKAPTYAYLGFYDKAYKTIDEAEKLCHHLTGDEYFDMMGTIYWSRSEIEYSKGSDAKKNIILSFDKKGAESYQKIKNNWKKNHLLGMQFHNIGMGYLNLKQLDSALYYNIKALSASKIAKDSINDTYITYGIAETYRDMKNHDSAIFYYKKTEAYLIKFGKKDDLLDIYESMASLYKNQGDEKKYIYYLEKVNTLSDSLQHGRINNIQEVSKKIINEEKEKQNKWFYFIFLSLLIIISIIVYFTFRFFKNYRKEKQQKEETKLHLTKKEEKISELELKVNNAFEEVLELAKNDDPAFLARFKEVYSEFYDKLTSTYPDLTISQLRFCAMMKLNFSTKEIAHYHHTTVRGVQTKKTRLRKQLHLPSEEDLNKWMMEF</sequence>
<dbReference type="Gene3D" id="1.25.40.10">
    <property type="entry name" value="Tetratricopeptide repeat domain"/>
    <property type="match status" value="2"/>
</dbReference>
<feature type="transmembrane region" description="Helical" evidence="2">
    <location>
        <begin position="290"/>
        <end position="313"/>
    </location>
</feature>
<dbReference type="Proteomes" id="UP001208649">
    <property type="component" value="Unassembled WGS sequence"/>
</dbReference>
<evidence type="ECO:0000256" key="1">
    <source>
        <dbReference type="SAM" id="Coils"/>
    </source>
</evidence>
<reference evidence="4" key="1">
    <citation type="submission" date="2023-07" db="EMBL/GenBank/DDBJ databases">
        <title>Chryseobacterium sp. strain PBS4-4 Genome sequencing and assembly.</title>
        <authorList>
            <person name="Jung Y."/>
        </authorList>
    </citation>
    <scope>NUCLEOTIDE SEQUENCE [LARGE SCALE GENOMIC DNA]</scope>
    <source>
        <strain evidence="4">PBS4-4</strain>
    </source>
</reference>
<keyword evidence="2" id="KW-0472">Membrane</keyword>
<evidence type="ECO:0000256" key="2">
    <source>
        <dbReference type="SAM" id="Phobius"/>
    </source>
</evidence>
<protein>
    <recommendedName>
        <fullName evidence="5">Tetratricopeptide repeat protein</fullName>
    </recommendedName>
</protein>
<dbReference type="InterPro" id="IPR016032">
    <property type="entry name" value="Sig_transdc_resp-reg_C-effctor"/>
</dbReference>
<accession>A0ABT2W0P6</accession>
<feature type="coiled-coil region" evidence="1">
    <location>
        <begin position="313"/>
        <end position="357"/>
    </location>
</feature>
<keyword evidence="2" id="KW-1133">Transmembrane helix</keyword>
<dbReference type="InterPro" id="IPR011990">
    <property type="entry name" value="TPR-like_helical_dom_sf"/>
</dbReference>
<dbReference type="RefSeq" id="WP_263001091.1">
    <property type="nucleotide sequence ID" value="NZ_JAOTEM010000001.1"/>
</dbReference>
<evidence type="ECO:0000313" key="3">
    <source>
        <dbReference type="EMBL" id="MCU7615811.1"/>
    </source>
</evidence>
<keyword evidence="1" id="KW-0175">Coiled coil</keyword>
<dbReference type="EMBL" id="JAOTEM010000001">
    <property type="protein sequence ID" value="MCU7615811.1"/>
    <property type="molecule type" value="Genomic_DNA"/>
</dbReference>
<evidence type="ECO:0008006" key="5">
    <source>
        <dbReference type="Google" id="ProtNLM"/>
    </source>
</evidence>
<proteinExistence type="predicted"/>
<evidence type="ECO:0000313" key="4">
    <source>
        <dbReference type="Proteomes" id="UP001208649"/>
    </source>
</evidence>
<dbReference type="SUPFAM" id="SSF46894">
    <property type="entry name" value="C-terminal effector domain of the bipartite response regulators"/>
    <property type="match status" value="1"/>
</dbReference>
<organism evidence="3 4">
    <name type="scientific">Chryseobacterium edaphi</name>
    <dbReference type="NCBI Taxonomy" id="2976532"/>
    <lineage>
        <taxon>Bacteria</taxon>
        <taxon>Pseudomonadati</taxon>
        <taxon>Bacteroidota</taxon>
        <taxon>Flavobacteriia</taxon>
        <taxon>Flavobacteriales</taxon>
        <taxon>Weeksellaceae</taxon>
        <taxon>Chryseobacterium group</taxon>
        <taxon>Chryseobacterium</taxon>
    </lineage>
</organism>
<gene>
    <name evidence="3" type="ORF">NZ698_01255</name>
</gene>
<keyword evidence="2" id="KW-0812">Transmembrane</keyword>